<dbReference type="InterPro" id="IPR001466">
    <property type="entry name" value="Beta-lactam-related"/>
</dbReference>
<proteinExistence type="predicted"/>
<evidence type="ECO:0000259" key="3">
    <source>
        <dbReference type="Pfam" id="PF00144"/>
    </source>
</evidence>
<dbReference type="EMBL" id="JAGINW010000001">
    <property type="protein sequence ID" value="MBP2321376.1"/>
    <property type="molecule type" value="Genomic_DNA"/>
</dbReference>
<dbReference type="Pfam" id="PF00144">
    <property type="entry name" value="Beta-lactamase"/>
    <property type="match status" value="1"/>
</dbReference>
<dbReference type="PANTHER" id="PTHR46825">
    <property type="entry name" value="D-ALANYL-D-ALANINE-CARBOXYPEPTIDASE/ENDOPEPTIDASE AMPH"/>
    <property type="match status" value="1"/>
</dbReference>
<dbReference type="InterPro" id="IPR012338">
    <property type="entry name" value="Beta-lactam/transpept-like"/>
</dbReference>
<dbReference type="InterPro" id="IPR050491">
    <property type="entry name" value="AmpC-like"/>
</dbReference>
<sequence>MLPLDQEVDRITAEIGFAGVVSVDRGGRIEFARAYGLAHRGRDIANTMDTRFAIASGTKGLTALTVMSLIEEGRLSLSTTARSILGDDLPLIDDAVTVEHLLGHRSGIGDFLDEDDVDHDIAAYMLPAPPQDLADTEQYLPALDGHPHKFAPGTGFSYCNGGYVVLALIAERVTGIEFHSLVRQRVCVPAGMDSTEFLRSDEPCSRTALGYMKIDGSWRTNVFHLPVRGSGDGGIYSTTGDFTRFWAALYAGKIVSSVDLMTQRHSESPQDKSHYGLGFWLPTGKNTVMLEGYDAGVSFRSTYTPASQLTYTVISNSSEGAWPITRRLSEILD</sequence>
<accession>A0ABS4TAD7</accession>
<dbReference type="Gene3D" id="3.40.710.10">
    <property type="entry name" value="DD-peptidase/beta-lactamase superfamily"/>
    <property type="match status" value="1"/>
</dbReference>
<gene>
    <name evidence="4" type="ORF">JOF56_001761</name>
</gene>
<evidence type="ECO:0000313" key="4">
    <source>
        <dbReference type="EMBL" id="MBP2321376.1"/>
    </source>
</evidence>
<evidence type="ECO:0000256" key="1">
    <source>
        <dbReference type="ARBA" id="ARBA00004370"/>
    </source>
</evidence>
<protein>
    <submittedName>
        <fullName evidence="4">CubicO group peptidase (Beta-lactamase class C family)</fullName>
    </submittedName>
</protein>
<comment type="caution">
    <text evidence="4">The sequence shown here is derived from an EMBL/GenBank/DDBJ whole genome shotgun (WGS) entry which is preliminary data.</text>
</comment>
<keyword evidence="5" id="KW-1185">Reference proteome</keyword>
<dbReference type="RefSeq" id="WP_209636220.1">
    <property type="nucleotide sequence ID" value="NZ_JAGINW010000001.1"/>
</dbReference>
<name>A0ABS4TAD7_9PSEU</name>
<dbReference type="SUPFAM" id="SSF56601">
    <property type="entry name" value="beta-lactamase/transpeptidase-like"/>
    <property type="match status" value="1"/>
</dbReference>
<dbReference type="PANTHER" id="PTHR46825:SF11">
    <property type="entry name" value="PENICILLIN-BINDING PROTEIN 4"/>
    <property type="match status" value="1"/>
</dbReference>
<dbReference type="Proteomes" id="UP001519332">
    <property type="component" value="Unassembled WGS sequence"/>
</dbReference>
<feature type="domain" description="Beta-lactamase-related" evidence="3">
    <location>
        <begin position="5"/>
        <end position="320"/>
    </location>
</feature>
<evidence type="ECO:0000313" key="5">
    <source>
        <dbReference type="Proteomes" id="UP001519332"/>
    </source>
</evidence>
<keyword evidence="2" id="KW-0472">Membrane</keyword>
<comment type="subcellular location">
    <subcellularLocation>
        <location evidence="1">Membrane</location>
    </subcellularLocation>
</comment>
<evidence type="ECO:0000256" key="2">
    <source>
        <dbReference type="ARBA" id="ARBA00023136"/>
    </source>
</evidence>
<reference evidence="4 5" key="1">
    <citation type="submission" date="2021-03" db="EMBL/GenBank/DDBJ databases">
        <title>Sequencing the genomes of 1000 actinobacteria strains.</title>
        <authorList>
            <person name="Klenk H.-P."/>
        </authorList>
    </citation>
    <scope>NUCLEOTIDE SEQUENCE [LARGE SCALE GENOMIC DNA]</scope>
    <source>
        <strain evidence="4 5">DSM 46670</strain>
    </source>
</reference>
<organism evidence="4 5">
    <name type="scientific">Kibdelosporangium banguiense</name>
    <dbReference type="NCBI Taxonomy" id="1365924"/>
    <lineage>
        <taxon>Bacteria</taxon>
        <taxon>Bacillati</taxon>
        <taxon>Actinomycetota</taxon>
        <taxon>Actinomycetes</taxon>
        <taxon>Pseudonocardiales</taxon>
        <taxon>Pseudonocardiaceae</taxon>
        <taxon>Kibdelosporangium</taxon>
    </lineage>
</organism>